<evidence type="ECO:0000256" key="1">
    <source>
        <dbReference type="ARBA" id="ARBA00022679"/>
    </source>
</evidence>
<keyword evidence="1 4" id="KW-0808">Transferase</keyword>
<dbReference type="EMBL" id="JBHUCX010000099">
    <property type="protein sequence ID" value="MFD1677826.1"/>
    <property type="molecule type" value="Genomic_DNA"/>
</dbReference>
<sequence length="146" mass="16006">MNKKNDVIRWAIQDDAQALSVLNEAFNGVKMPVTEIRNSIDGNHELIAVAAVDEEVIGFACAQSYASFCYREPQGEITEVYVREGARRQGVATALVSFLEEGLRGRGVNSIKVLTGRNNDAAIKTYAGAGFAQQNELVFHKAFEPK</sequence>
<evidence type="ECO:0000259" key="3">
    <source>
        <dbReference type="PROSITE" id="PS51186"/>
    </source>
</evidence>
<proteinExistence type="predicted"/>
<dbReference type="PANTHER" id="PTHR43877">
    <property type="entry name" value="AMINOALKYLPHOSPHONATE N-ACETYLTRANSFERASE-RELATED-RELATED"/>
    <property type="match status" value="1"/>
</dbReference>
<comment type="caution">
    <text evidence="4">The sequence shown here is derived from an EMBL/GenBank/DDBJ whole genome shotgun (WGS) entry which is preliminary data.</text>
</comment>
<protein>
    <submittedName>
        <fullName evidence="4">GNAT family N-acetyltransferase</fullName>
        <ecNumber evidence="4">2.3.-.-</ecNumber>
    </submittedName>
</protein>
<dbReference type="GO" id="GO:0016746">
    <property type="term" value="F:acyltransferase activity"/>
    <property type="evidence" value="ECO:0007669"/>
    <property type="project" value="UniProtKB-KW"/>
</dbReference>
<keyword evidence="5" id="KW-1185">Reference proteome</keyword>
<gene>
    <name evidence="4" type="ORF">ACFSB2_24490</name>
</gene>
<keyword evidence="2 4" id="KW-0012">Acyltransferase</keyword>
<name>A0ABW4JPK3_9BACL</name>
<dbReference type="Gene3D" id="3.40.630.30">
    <property type="match status" value="1"/>
</dbReference>
<dbReference type="InterPro" id="IPR050832">
    <property type="entry name" value="Bact_Acetyltransf"/>
</dbReference>
<dbReference type="RefSeq" id="WP_377945742.1">
    <property type="nucleotide sequence ID" value="NZ_JBHUCX010000099.1"/>
</dbReference>
<reference evidence="5" key="1">
    <citation type="journal article" date="2019" name="Int. J. Syst. Evol. Microbiol.">
        <title>The Global Catalogue of Microorganisms (GCM) 10K type strain sequencing project: providing services to taxonomists for standard genome sequencing and annotation.</title>
        <authorList>
            <consortium name="The Broad Institute Genomics Platform"/>
            <consortium name="The Broad Institute Genome Sequencing Center for Infectious Disease"/>
            <person name="Wu L."/>
            <person name="Ma J."/>
        </authorList>
    </citation>
    <scope>NUCLEOTIDE SEQUENCE [LARGE SCALE GENOMIC DNA]</scope>
    <source>
        <strain evidence="5">CGMCC 1.12286</strain>
    </source>
</reference>
<dbReference type="Pfam" id="PF00583">
    <property type="entry name" value="Acetyltransf_1"/>
    <property type="match status" value="1"/>
</dbReference>
<feature type="domain" description="N-acetyltransferase" evidence="3">
    <location>
        <begin position="6"/>
        <end position="146"/>
    </location>
</feature>
<accession>A0ABW4JPK3</accession>
<evidence type="ECO:0000256" key="2">
    <source>
        <dbReference type="ARBA" id="ARBA00023315"/>
    </source>
</evidence>
<dbReference type="CDD" id="cd04301">
    <property type="entry name" value="NAT_SF"/>
    <property type="match status" value="1"/>
</dbReference>
<evidence type="ECO:0000313" key="5">
    <source>
        <dbReference type="Proteomes" id="UP001597079"/>
    </source>
</evidence>
<dbReference type="InterPro" id="IPR000182">
    <property type="entry name" value="GNAT_dom"/>
</dbReference>
<dbReference type="EC" id="2.3.-.-" evidence="4"/>
<dbReference type="PROSITE" id="PS51186">
    <property type="entry name" value="GNAT"/>
    <property type="match status" value="1"/>
</dbReference>
<dbReference type="Proteomes" id="UP001597079">
    <property type="component" value="Unassembled WGS sequence"/>
</dbReference>
<dbReference type="InterPro" id="IPR016181">
    <property type="entry name" value="Acyl_CoA_acyltransferase"/>
</dbReference>
<dbReference type="SUPFAM" id="SSF55729">
    <property type="entry name" value="Acyl-CoA N-acyltransferases (Nat)"/>
    <property type="match status" value="1"/>
</dbReference>
<evidence type="ECO:0000313" key="4">
    <source>
        <dbReference type="EMBL" id="MFD1677826.1"/>
    </source>
</evidence>
<organism evidence="4 5">
    <name type="scientific">Alicyclobacillus fodiniaquatilis</name>
    <dbReference type="NCBI Taxonomy" id="1661150"/>
    <lineage>
        <taxon>Bacteria</taxon>
        <taxon>Bacillati</taxon>
        <taxon>Bacillota</taxon>
        <taxon>Bacilli</taxon>
        <taxon>Bacillales</taxon>
        <taxon>Alicyclobacillaceae</taxon>
        <taxon>Alicyclobacillus</taxon>
    </lineage>
</organism>